<protein>
    <submittedName>
        <fullName evidence="3">Uncharacterized protein</fullName>
    </submittedName>
</protein>
<sequence>MATPTTSDHDQTRIEAPKAQADKSLGPDFDSMTDRELLMAAASNAFHNGRALRQIKIMATVLALVVSLILIKLFGLT</sequence>
<dbReference type="Proteomes" id="UP000189940">
    <property type="component" value="Unassembled WGS sequence"/>
</dbReference>
<name>A0A1V4HUC7_NITVU</name>
<dbReference type="OrthoDB" id="9895312at2"/>
<evidence type="ECO:0000256" key="2">
    <source>
        <dbReference type="SAM" id="Phobius"/>
    </source>
</evidence>
<gene>
    <name evidence="3" type="ORF">B2M20_16780</name>
</gene>
<keyword evidence="4" id="KW-1185">Reference proteome</keyword>
<evidence type="ECO:0000256" key="1">
    <source>
        <dbReference type="SAM" id="MobiDB-lite"/>
    </source>
</evidence>
<reference evidence="3 4" key="1">
    <citation type="submission" date="2017-02" db="EMBL/GenBank/DDBJ databases">
        <title>Genome sequence of the nitrite-oxidizing bacterium Nitrobacter vulgaris strain Ab1.</title>
        <authorList>
            <person name="Mellbye B.L."/>
            <person name="Davis E.W."/>
            <person name="Spieck E."/>
            <person name="Chang J.H."/>
            <person name="Bottomley P.J."/>
            <person name="Sayavedra-Soto L.A."/>
        </authorList>
    </citation>
    <scope>NUCLEOTIDE SEQUENCE [LARGE SCALE GENOMIC DNA]</scope>
    <source>
        <strain evidence="3 4">Ab1</strain>
    </source>
</reference>
<keyword evidence="2" id="KW-0812">Transmembrane</keyword>
<dbReference type="EMBL" id="MWPQ01000058">
    <property type="protein sequence ID" value="OPH81567.1"/>
    <property type="molecule type" value="Genomic_DNA"/>
</dbReference>
<evidence type="ECO:0000313" key="3">
    <source>
        <dbReference type="EMBL" id="OPH81567.1"/>
    </source>
</evidence>
<dbReference type="RefSeq" id="WP_079448178.1">
    <property type="nucleotide sequence ID" value="NZ_JAVDPZ010000044.1"/>
</dbReference>
<keyword evidence="2" id="KW-1133">Transmembrane helix</keyword>
<dbReference type="AlphaFoldDB" id="A0A1V4HUC7"/>
<feature type="region of interest" description="Disordered" evidence="1">
    <location>
        <begin position="1"/>
        <end position="26"/>
    </location>
</feature>
<organism evidence="3 4">
    <name type="scientific">Nitrobacter vulgaris</name>
    <dbReference type="NCBI Taxonomy" id="29421"/>
    <lineage>
        <taxon>Bacteria</taxon>
        <taxon>Pseudomonadati</taxon>
        <taxon>Pseudomonadota</taxon>
        <taxon>Alphaproteobacteria</taxon>
        <taxon>Hyphomicrobiales</taxon>
        <taxon>Nitrobacteraceae</taxon>
        <taxon>Nitrobacter</taxon>
    </lineage>
</organism>
<evidence type="ECO:0000313" key="4">
    <source>
        <dbReference type="Proteomes" id="UP000189940"/>
    </source>
</evidence>
<feature type="compositionally biased region" description="Basic and acidic residues" evidence="1">
    <location>
        <begin position="7"/>
        <end position="16"/>
    </location>
</feature>
<keyword evidence="2" id="KW-0472">Membrane</keyword>
<proteinExistence type="predicted"/>
<accession>A0A1V4HUC7</accession>
<comment type="caution">
    <text evidence="3">The sequence shown here is derived from an EMBL/GenBank/DDBJ whole genome shotgun (WGS) entry which is preliminary data.</text>
</comment>
<feature type="transmembrane region" description="Helical" evidence="2">
    <location>
        <begin position="57"/>
        <end position="76"/>
    </location>
</feature>